<evidence type="ECO:0000313" key="2">
    <source>
        <dbReference type="Proteomes" id="UP000244336"/>
    </source>
</evidence>
<dbReference type="EMBL" id="CM009751">
    <property type="protein sequence ID" value="PUZ67708.1"/>
    <property type="molecule type" value="Genomic_DNA"/>
</dbReference>
<accession>A0A2T7EIP9</accession>
<gene>
    <name evidence="1" type="ORF">GQ55_3G456800</name>
</gene>
<name>A0A2T7EIP9_9POAL</name>
<proteinExistence type="predicted"/>
<sequence length="104" mass="11458">MGSDPRIVAAALPVKWIALAACGKAQLFAHEIQSCCFFLSHLMMTGSPSIFHGADIYSIFHCVSLGNVQRPTKKIKEKQSLVFLVCIRLLHTSCVCRNVPVEQV</sequence>
<dbReference type="Gramene" id="PUZ67708">
    <property type="protein sequence ID" value="PUZ67708"/>
    <property type="gene ID" value="GQ55_3G456800"/>
</dbReference>
<organism evidence="1 2">
    <name type="scientific">Panicum hallii var. hallii</name>
    <dbReference type="NCBI Taxonomy" id="1504633"/>
    <lineage>
        <taxon>Eukaryota</taxon>
        <taxon>Viridiplantae</taxon>
        <taxon>Streptophyta</taxon>
        <taxon>Embryophyta</taxon>
        <taxon>Tracheophyta</taxon>
        <taxon>Spermatophyta</taxon>
        <taxon>Magnoliopsida</taxon>
        <taxon>Liliopsida</taxon>
        <taxon>Poales</taxon>
        <taxon>Poaceae</taxon>
        <taxon>PACMAD clade</taxon>
        <taxon>Panicoideae</taxon>
        <taxon>Panicodae</taxon>
        <taxon>Paniceae</taxon>
        <taxon>Panicinae</taxon>
        <taxon>Panicum</taxon>
        <taxon>Panicum sect. Panicum</taxon>
    </lineage>
</organism>
<keyword evidence="2" id="KW-1185">Reference proteome</keyword>
<evidence type="ECO:0000313" key="1">
    <source>
        <dbReference type="EMBL" id="PUZ67708.1"/>
    </source>
</evidence>
<dbReference type="Proteomes" id="UP000244336">
    <property type="component" value="Chromosome 3"/>
</dbReference>
<reference evidence="1 2" key="1">
    <citation type="submission" date="2018-04" db="EMBL/GenBank/DDBJ databases">
        <title>WGS assembly of Panicum hallii var. hallii HAL2.</title>
        <authorList>
            <person name="Lovell J."/>
            <person name="Jenkins J."/>
            <person name="Lowry D."/>
            <person name="Mamidi S."/>
            <person name="Sreedasyam A."/>
            <person name="Weng X."/>
            <person name="Barry K."/>
            <person name="Bonette J."/>
            <person name="Campitelli B."/>
            <person name="Daum C."/>
            <person name="Gordon S."/>
            <person name="Gould B."/>
            <person name="Lipzen A."/>
            <person name="MacQueen A."/>
            <person name="Palacio-Mejia J."/>
            <person name="Plott C."/>
            <person name="Shakirov E."/>
            <person name="Shu S."/>
            <person name="Yoshinaga Y."/>
            <person name="Zane M."/>
            <person name="Rokhsar D."/>
            <person name="Grimwood J."/>
            <person name="Schmutz J."/>
            <person name="Juenger T."/>
        </authorList>
    </citation>
    <scope>NUCLEOTIDE SEQUENCE [LARGE SCALE GENOMIC DNA]</scope>
    <source>
        <strain evidence="2">cv. HAL2</strain>
    </source>
</reference>
<protein>
    <submittedName>
        <fullName evidence="1">Uncharacterized protein</fullName>
    </submittedName>
</protein>
<dbReference type="AlphaFoldDB" id="A0A2T7EIP9"/>